<evidence type="ECO:0000256" key="9">
    <source>
        <dbReference type="PIRSR" id="PIRSR602401-1"/>
    </source>
</evidence>
<dbReference type="GO" id="GO:0005506">
    <property type="term" value="F:iron ion binding"/>
    <property type="evidence" value="ECO:0007669"/>
    <property type="project" value="InterPro"/>
</dbReference>
<sequence length="561" mass="64065">MFGSSESSFSYILTNYAASLSSGKWWFLILDLVAGCSLALLVARLAFRQNSKLPFPPGPPREPILGHLRLMPSENQADVFHEWAKVHGDVIGLQFLGRNVIVLDSFQTAHDLLDERGLIYSCRPRFPVYELMRLDPSLSLLQYGTKEFPKHRKIFQTFLGKHESAEYIPYQTEYAKILVRNLMEKPERFMWYLEKFTTSVIIRIISGYQIVEDDDMYIKIVHDFSETINNSGSPGNTPVDYFPWLRHLPSWFPGTFYASYARSAHETQKMHQLYNAPVEYVQKQMANGTAQPSFVYHLLEALNVELEVIEDPIKKQVFYEEELPHITGATGMIYMAGAETSYATLQRFFLGITLHPEVQTIAQAEIDCVLGNVGGDLKRFPEIGDRENLPFVECILQETFRWHPVVPLSKYSSIFSPLISCIPHRSIKDDVYNGMFIPEGSTVFPNIRGISLDEHIYSDPHVFNPMRFMSKEKGGKGEPYFLAQWGFGRRVCPGRYLAETGLWLAIATILTTLSIQKAKDENGKEIEPEIKFSDGMVSQTYPFRCDIIPRSESAAMLILKV</sequence>
<dbReference type="Gene3D" id="1.10.630.10">
    <property type="entry name" value="Cytochrome P450"/>
    <property type="match status" value="1"/>
</dbReference>
<dbReference type="CDD" id="cd11065">
    <property type="entry name" value="CYP64-like"/>
    <property type="match status" value="1"/>
</dbReference>
<keyword evidence="13" id="KW-1185">Reference proteome</keyword>
<comment type="pathway">
    <text evidence="2">Secondary metabolite biosynthesis.</text>
</comment>
<keyword evidence="8 10" id="KW-0503">Monooxygenase</keyword>
<keyword evidence="11" id="KW-0472">Membrane</keyword>
<proteinExistence type="inferred from homology"/>
<feature type="binding site" description="axial binding residue" evidence="9">
    <location>
        <position position="492"/>
    </location>
    <ligand>
        <name>heme</name>
        <dbReference type="ChEBI" id="CHEBI:30413"/>
    </ligand>
    <ligandPart>
        <name>Fe</name>
        <dbReference type="ChEBI" id="CHEBI:18248"/>
    </ligandPart>
</feature>
<evidence type="ECO:0000313" key="13">
    <source>
        <dbReference type="Proteomes" id="UP000297245"/>
    </source>
</evidence>
<evidence type="ECO:0000313" key="12">
    <source>
        <dbReference type="EMBL" id="THU78072.1"/>
    </source>
</evidence>
<comment type="cofactor">
    <cofactor evidence="1 9">
        <name>heme</name>
        <dbReference type="ChEBI" id="CHEBI:30413"/>
    </cofactor>
</comment>
<dbReference type="InterPro" id="IPR050364">
    <property type="entry name" value="Cytochrome_P450_fung"/>
</dbReference>
<keyword evidence="4 9" id="KW-0349">Heme</keyword>
<keyword evidence="11" id="KW-0812">Transmembrane</keyword>
<accession>A0A4S8KQS0</accession>
<evidence type="ECO:0000256" key="7">
    <source>
        <dbReference type="ARBA" id="ARBA00023004"/>
    </source>
</evidence>
<organism evidence="12 13">
    <name type="scientific">Dendrothele bispora (strain CBS 962.96)</name>
    <dbReference type="NCBI Taxonomy" id="1314807"/>
    <lineage>
        <taxon>Eukaryota</taxon>
        <taxon>Fungi</taxon>
        <taxon>Dikarya</taxon>
        <taxon>Basidiomycota</taxon>
        <taxon>Agaricomycotina</taxon>
        <taxon>Agaricomycetes</taxon>
        <taxon>Agaricomycetidae</taxon>
        <taxon>Agaricales</taxon>
        <taxon>Agaricales incertae sedis</taxon>
        <taxon>Dendrothele</taxon>
    </lineage>
</organism>
<dbReference type="Pfam" id="PF00067">
    <property type="entry name" value="p450"/>
    <property type="match status" value="1"/>
</dbReference>
<dbReference type="AlphaFoldDB" id="A0A4S8KQS0"/>
<dbReference type="PANTHER" id="PTHR46300:SF5">
    <property type="entry name" value="CYTOCHROME P450"/>
    <property type="match status" value="1"/>
</dbReference>
<dbReference type="GO" id="GO:0004497">
    <property type="term" value="F:monooxygenase activity"/>
    <property type="evidence" value="ECO:0007669"/>
    <property type="project" value="UniProtKB-KW"/>
</dbReference>
<evidence type="ECO:0000256" key="8">
    <source>
        <dbReference type="ARBA" id="ARBA00023033"/>
    </source>
</evidence>
<dbReference type="PANTHER" id="PTHR46300">
    <property type="entry name" value="P450, PUTATIVE (EUROFUNG)-RELATED-RELATED"/>
    <property type="match status" value="1"/>
</dbReference>
<dbReference type="EMBL" id="ML180267">
    <property type="protein sequence ID" value="THU78072.1"/>
    <property type="molecule type" value="Genomic_DNA"/>
</dbReference>
<evidence type="ECO:0000256" key="5">
    <source>
        <dbReference type="ARBA" id="ARBA00022723"/>
    </source>
</evidence>
<name>A0A4S8KQS0_DENBC</name>
<protein>
    <submittedName>
        <fullName evidence="12">Cytochrome P450</fullName>
    </submittedName>
</protein>
<reference evidence="12 13" key="1">
    <citation type="journal article" date="2019" name="Nat. Ecol. Evol.">
        <title>Megaphylogeny resolves global patterns of mushroom evolution.</title>
        <authorList>
            <person name="Varga T."/>
            <person name="Krizsan K."/>
            <person name="Foldi C."/>
            <person name="Dima B."/>
            <person name="Sanchez-Garcia M."/>
            <person name="Sanchez-Ramirez S."/>
            <person name="Szollosi G.J."/>
            <person name="Szarkandi J.G."/>
            <person name="Papp V."/>
            <person name="Albert L."/>
            <person name="Andreopoulos W."/>
            <person name="Angelini C."/>
            <person name="Antonin V."/>
            <person name="Barry K.W."/>
            <person name="Bougher N.L."/>
            <person name="Buchanan P."/>
            <person name="Buyck B."/>
            <person name="Bense V."/>
            <person name="Catcheside P."/>
            <person name="Chovatia M."/>
            <person name="Cooper J."/>
            <person name="Damon W."/>
            <person name="Desjardin D."/>
            <person name="Finy P."/>
            <person name="Geml J."/>
            <person name="Haridas S."/>
            <person name="Hughes K."/>
            <person name="Justo A."/>
            <person name="Karasinski D."/>
            <person name="Kautmanova I."/>
            <person name="Kiss B."/>
            <person name="Kocsube S."/>
            <person name="Kotiranta H."/>
            <person name="LaButti K.M."/>
            <person name="Lechner B.E."/>
            <person name="Liimatainen K."/>
            <person name="Lipzen A."/>
            <person name="Lukacs Z."/>
            <person name="Mihaltcheva S."/>
            <person name="Morgado L.N."/>
            <person name="Niskanen T."/>
            <person name="Noordeloos M.E."/>
            <person name="Ohm R.A."/>
            <person name="Ortiz-Santana B."/>
            <person name="Ovrebo C."/>
            <person name="Racz N."/>
            <person name="Riley R."/>
            <person name="Savchenko A."/>
            <person name="Shiryaev A."/>
            <person name="Soop K."/>
            <person name="Spirin V."/>
            <person name="Szebenyi C."/>
            <person name="Tomsovsky M."/>
            <person name="Tulloss R.E."/>
            <person name="Uehling J."/>
            <person name="Grigoriev I.V."/>
            <person name="Vagvolgyi C."/>
            <person name="Papp T."/>
            <person name="Martin F.M."/>
            <person name="Miettinen O."/>
            <person name="Hibbett D.S."/>
            <person name="Nagy L.G."/>
        </authorList>
    </citation>
    <scope>NUCLEOTIDE SEQUENCE [LARGE SCALE GENOMIC DNA]</scope>
    <source>
        <strain evidence="12 13">CBS 962.96</strain>
    </source>
</reference>
<dbReference type="GO" id="GO:0016705">
    <property type="term" value="F:oxidoreductase activity, acting on paired donors, with incorporation or reduction of molecular oxygen"/>
    <property type="evidence" value="ECO:0007669"/>
    <property type="project" value="InterPro"/>
</dbReference>
<dbReference type="GO" id="GO:0020037">
    <property type="term" value="F:heme binding"/>
    <property type="evidence" value="ECO:0007669"/>
    <property type="project" value="InterPro"/>
</dbReference>
<evidence type="ECO:0000256" key="1">
    <source>
        <dbReference type="ARBA" id="ARBA00001971"/>
    </source>
</evidence>
<keyword evidence="7 9" id="KW-0408">Iron</keyword>
<dbReference type="InterPro" id="IPR017972">
    <property type="entry name" value="Cyt_P450_CS"/>
</dbReference>
<dbReference type="InterPro" id="IPR001128">
    <property type="entry name" value="Cyt_P450"/>
</dbReference>
<dbReference type="InterPro" id="IPR002401">
    <property type="entry name" value="Cyt_P450_E_grp-I"/>
</dbReference>
<evidence type="ECO:0000256" key="10">
    <source>
        <dbReference type="RuleBase" id="RU000461"/>
    </source>
</evidence>
<dbReference type="SUPFAM" id="SSF48264">
    <property type="entry name" value="Cytochrome P450"/>
    <property type="match status" value="1"/>
</dbReference>
<keyword evidence="6 10" id="KW-0560">Oxidoreductase</keyword>
<dbReference type="PRINTS" id="PR00463">
    <property type="entry name" value="EP450I"/>
</dbReference>
<evidence type="ECO:0000256" key="4">
    <source>
        <dbReference type="ARBA" id="ARBA00022617"/>
    </source>
</evidence>
<evidence type="ECO:0000256" key="11">
    <source>
        <dbReference type="SAM" id="Phobius"/>
    </source>
</evidence>
<keyword evidence="5 9" id="KW-0479">Metal-binding</keyword>
<dbReference type="PROSITE" id="PS00086">
    <property type="entry name" value="CYTOCHROME_P450"/>
    <property type="match status" value="1"/>
</dbReference>
<dbReference type="InterPro" id="IPR036396">
    <property type="entry name" value="Cyt_P450_sf"/>
</dbReference>
<dbReference type="OrthoDB" id="2789670at2759"/>
<comment type="similarity">
    <text evidence="3 10">Belongs to the cytochrome P450 family.</text>
</comment>
<evidence type="ECO:0000256" key="6">
    <source>
        <dbReference type="ARBA" id="ARBA00023002"/>
    </source>
</evidence>
<dbReference type="Proteomes" id="UP000297245">
    <property type="component" value="Unassembled WGS sequence"/>
</dbReference>
<gene>
    <name evidence="12" type="ORF">K435DRAFT_769718</name>
</gene>
<feature type="transmembrane region" description="Helical" evidence="11">
    <location>
        <begin position="25"/>
        <end position="47"/>
    </location>
</feature>
<evidence type="ECO:0000256" key="3">
    <source>
        <dbReference type="ARBA" id="ARBA00010617"/>
    </source>
</evidence>
<keyword evidence="11" id="KW-1133">Transmembrane helix</keyword>
<evidence type="ECO:0000256" key="2">
    <source>
        <dbReference type="ARBA" id="ARBA00005179"/>
    </source>
</evidence>